<dbReference type="GO" id="GO:0046982">
    <property type="term" value="F:protein heterodimerization activity"/>
    <property type="evidence" value="ECO:0007669"/>
    <property type="project" value="InterPro"/>
</dbReference>
<protein>
    <recommendedName>
        <fullName evidence="3">Transcription initiation factor TFIID subunit 8</fullName>
    </recommendedName>
</protein>
<reference evidence="10" key="1">
    <citation type="journal article" date="2020" name="Stud. Mycol.">
        <title>101 Dothideomycetes genomes: a test case for predicting lifestyles and emergence of pathogens.</title>
        <authorList>
            <person name="Haridas S."/>
            <person name="Albert R."/>
            <person name="Binder M."/>
            <person name="Bloem J."/>
            <person name="Labutti K."/>
            <person name="Salamov A."/>
            <person name="Andreopoulos B."/>
            <person name="Baker S."/>
            <person name="Barry K."/>
            <person name="Bills G."/>
            <person name="Bluhm B."/>
            <person name="Cannon C."/>
            <person name="Castanera R."/>
            <person name="Culley D."/>
            <person name="Daum C."/>
            <person name="Ezra D."/>
            <person name="Gonzalez J."/>
            <person name="Henrissat B."/>
            <person name="Kuo A."/>
            <person name="Liang C."/>
            <person name="Lipzen A."/>
            <person name="Lutzoni F."/>
            <person name="Magnuson J."/>
            <person name="Mondo S."/>
            <person name="Nolan M."/>
            <person name="Ohm R."/>
            <person name="Pangilinan J."/>
            <person name="Park H.-J."/>
            <person name="Ramirez L."/>
            <person name="Alfaro M."/>
            <person name="Sun H."/>
            <person name="Tritt A."/>
            <person name="Yoshinaga Y."/>
            <person name="Zwiers L.-H."/>
            <person name="Turgeon B."/>
            <person name="Goodwin S."/>
            <person name="Spatafora J."/>
            <person name="Crous P."/>
            <person name="Grigoriev I."/>
        </authorList>
    </citation>
    <scope>NUCLEOTIDE SEQUENCE</scope>
    <source>
        <strain evidence="10">CBS 262.69</strain>
    </source>
</reference>
<dbReference type="InterPro" id="IPR009072">
    <property type="entry name" value="Histone-fold"/>
</dbReference>
<evidence type="ECO:0000256" key="4">
    <source>
        <dbReference type="ARBA" id="ARBA00023015"/>
    </source>
</evidence>
<evidence type="ECO:0000256" key="7">
    <source>
        <dbReference type="SAM" id="MobiDB-lite"/>
    </source>
</evidence>
<evidence type="ECO:0000256" key="6">
    <source>
        <dbReference type="ARBA" id="ARBA00023242"/>
    </source>
</evidence>
<dbReference type="PANTHER" id="PTHR46469:SF1">
    <property type="entry name" value="TRANSCRIPTION INITIATION FACTOR TFIID SUBUNIT 8"/>
    <property type="match status" value="1"/>
</dbReference>
<dbReference type="GO" id="GO:0005669">
    <property type="term" value="C:transcription factor TFIID complex"/>
    <property type="evidence" value="ECO:0007669"/>
    <property type="project" value="InterPro"/>
</dbReference>
<feature type="region of interest" description="Disordered" evidence="7">
    <location>
        <begin position="1"/>
        <end position="33"/>
    </location>
</feature>
<evidence type="ECO:0000313" key="10">
    <source>
        <dbReference type="EMBL" id="KAF2400365.1"/>
    </source>
</evidence>
<dbReference type="PANTHER" id="PTHR46469">
    <property type="entry name" value="TRANSCRIPTION INITIATION FACTOR TFIID SUBUNIT 8"/>
    <property type="match status" value="1"/>
</dbReference>
<dbReference type="OrthoDB" id="2193813at2759"/>
<keyword evidence="5" id="KW-0804">Transcription</keyword>
<keyword evidence="4" id="KW-0805">Transcription regulation</keyword>
<evidence type="ECO:0000256" key="2">
    <source>
        <dbReference type="ARBA" id="ARBA00008767"/>
    </source>
</evidence>
<dbReference type="AlphaFoldDB" id="A0A6G1HXA1"/>
<sequence length="317" mass="35643">MAGIRTEQPAAPRANKRPSESDHHDGQRPAKRLRMVRRIFKSPVPPPPDPAASEIPDEEFVNATLVRSLGHMLQQAGFDSAHHLAMEAMRAKVEEFMRDFASDISGSMKAHRRTSPTPHDFIQALALSGLTASDLMPHIKSPPPKSPSPFEVAPPTADEIPAPDLEILFAGALSGVPETEKRSYIPAHLPPLPSKHTWQSTPVYQERLVDPRRIREQATQEGVLAEQALRKLMAARRVGLAKATHHKPERVTRDRQIFEEALREAQHDDKVAEDERQSDYMHEDFDMEQPPSLPGFDDVMLVNYERNVWRKAGMKKA</sequence>
<dbReference type="EMBL" id="ML996695">
    <property type="protein sequence ID" value="KAF2400365.1"/>
    <property type="molecule type" value="Genomic_DNA"/>
</dbReference>
<dbReference type="InterPro" id="IPR037818">
    <property type="entry name" value="TAF8"/>
</dbReference>
<evidence type="ECO:0000259" key="8">
    <source>
        <dbReference type="Pfam" id="PF07524"/>
    </source>
</evidence>
<feature type="domain" description="Bromodomain associated" evidence="8">
    <location>
        <begin position="62"/>
        <end position="126"/>
    </location>
</feature>
<evidence type="ECO:0000256" key="5">
    <source>
        <dbReference type="ARBA" id="ARBA00023163"/>
    </source>
</evidence>
<feature type="domain" description="Transcription factor TFIID subunit 8 C-terminal" evidence="9">
    <location>
        <begin position="184"/>
        <end position="232"/>
    </location>
</feature>
<dbReference type="InterPro" id="IPR019473">
    <property type="entry name" value="TFIID_su8_C"/>
</dbReference>
<evidence type="ECO:0000259" key="9">
    <source>
        <dbReference type="Pfam" id="PF10406"/>
    </source>
</evidence>
<dbReference type="Proteomes" id="UP000799640">
    <property type="component" value="Unassembled WGS sequence"/>
</dbReference>
<dbReference type="CDD" id="cd08049">
    <property type="entry name" value="TAF8"/>
    <property type="match status" value="1"/>
</dbReference>
<evidence type="ECO:0000313" key="11">
    <source>
        <dbReference type="Proteomes" id="UP000799640"/>
    </source>
</evidence>
<organism evidence="10 11">
    <name type="scientific">Trichodelitschia bisporula</name>
    <dbReference type="NCBI Taxonomy" id="703511"/>
    <lineage>
        <taxon>Eukaryota</taxon>
        <taxon>Fungi</taxon>
        <taxon>Dikarya</taxon>
        <taxon>Ascomycota</taxon>
        <taxon>Pezizomycotina</taxon>
        <taxon>Dothideomycetes</taxon>
        <taxon>Dothideomycetes incertae sedis</taxon>
        <taxon>Phaeotrichales</taxon>
        <taxon>Phaeotrichaceae</taxon>
        <taxon>Trichodelitschia</taxon>
    </lineage>
</organism>
<feature type="compositionally biased region" description="Basic and acidic residues" evidence="7">
    <location>
        <begin position="17"/>
        <end position="28"/>
    </location>
</feature>
<gene>
    <name evidence="10" type="ORF">EJ06DRAFT_530347</name>
</gene>
<keyword evidence="11" id="KW-1185">Reference proteome</keyword>
<dbReference type="CDD" id="cd00076">
    <property type="entry name" value="HFD_SF"/>
    <property type="match status" value="1"/>
</dbReference>
<dbReference type="InterPro" id="IPR006565">
    <property type="entry name" value="BTP"/>
</dbReference>
<keyword evidence="6" id="KW-0539">Nucleus</keyword>
<accession>A0A6G1HXA1</accession>
<proteinExistence type="inferred from homology"/>
<dbReference type="Gene3D" id="1.10.20.10">
    <property type="entry name" value="Histone, subunit A"/>
    <property type="match status" value="1"/>
</dbReference>
<dbReference type="GO" id="GO:0006367">
    <property type="term" value="P:transcription initiation at RNA polymerase II promoter"/>
    <property type="evidence" value="ECO:0007669"/>
    <property type="project" value="TreeGrafter"/>
</dbReference>
<evidence type="ECO:0000256" key="3">
    <source>
        <dbReference type="ARBA" id="ARBA00017307"/>
    </source>
</evidence>
<dbReference type="Pfam" id="PF07524">
    <property type="entry name" value="Bromo_TP"/>
    <property type="match status" value="1"/>
</dbReference>
<dbReference type="Pfam" id="PF10406">
    <property type="entry name" value="TAF8_C"/>
    <property type="match status" value="1"/>
</dbReference>
<comment type="subcellular location">
    <subcellularLocation>
        <location evidence="1">Nucleus</location>
    </subcellularLocation>
</comment>
<feature type="region of interest" description="Disordered" evidence="7">
    <location>
        <begin position="136"/>
        <end position="157"/>
    </location>
</feature>
<name>A0A6G1HXA1_9PEZI</name>
<evidence type="ECO:0000256" key="1">
    <source>
        <dbReference type="ARBA" id="ARBA00004123"/>
    </source>
</evidence>
<comment type="similarity">
    <text evidence="2">Belongs to the TAF8 family.</text>
</comment>